<dbReference type="AlphaFoldDB" id="A0A3N4IAC5"/>
<dbReference type="STRING" id="1160509.A0A3N4IAC5"/>
<feature type="chain" id="PRO_5018129905" description="DUF7371 domain-containing protein" evidence="1">
    <location>
        <begin position="19"/>
        <end position="206"/>
    </location>
</feature>
<dbReference type="OrthoDB" id="3861746at2759"/>
<organism evidence="3 4">
    <name type="scientific">Ascobolus immersus RN42</name>
    <dbReference type="NCBI Taxonomy" id="1160509"/>
    <lineage>
        <taxon>Eukaryota</taxon>
        <taxon>Fungi</taxon>
        <taxon>Dikarya</taxon>
        <taxon>Ascomycota</taxon>
        <taxon>Pezizomycotina</taxon>
        <taxon>Pezizomycetes</taxon>
        <taxon>Pezizales</taxon>
        <taxon>Ascobolaceae</taxon>
        <taxon>Ascobolus</taxon>
    </lineage>
</organism>
<gene>
    <name evidence="3" type="ORF">BJ508DRAFT_326314</name>
</gene>
<protein>
    <recommendedName>
        <fullName evidence="2">DUF7371 domain-containing protein</fullName>
    </recommendedName>
</protein>
<keyword evidence="4" id="KW-1185">Reference proteome</keyword>
<evidence type="ECO:0000256" key="1">
    <source>
        <dbReference type="SAM" id="SignalP"/>
    </source>
</evidence>
<dbReference type="InterPro" id="IPR055795">
    <property type="entry name" value="DUF7371"/>
</dbReference>
<keyword evidence="1" id="KW-0732">Signal</keyword>
<dbReference type="EMBL" id="ML119678">
    <property type="protein sequence ID" value="RPA81628.1"/>
    <property type="molecule type" value="Genomic_DNA"/>
</dbReference>
<proteinExistence type="predicted"/>
<evidence type="ECO:0000259" key="2">
    <source>
        <dbReference type="Pfam" id="PF24086"/>
    </source>
</evidence>
<evidence type="ECO:0000313" key="3">
    <source>
        <dbReference type="EMBL" id="RPA81628.1"/>
    </source>
</evidence>
<accession>A0A3N4IAC5</accession>
<name>A0A3N4IAC5_ASCIM</name>
<feature type="signal peptide" evidence="1">
    <location>
        <begin position="1"/>
        <end position="18"/>
    </location>
</feature>
<reference evidence="3 4" key="1">
    <citation type="journal article" date="2018" name="Nat. Ecol. Evol.">
        <title>Pezizomycetes genomes reveal the molecular basis of ectomycorrhizal truffle lifestyle.</title>
        <authorList>
            <person name="Murat C."/>
            <person name="Payen T."/>
            <person name="Noel B."/>
            <person name="Kuo A."/>
            <person name="Morin E."/>
            <person name="Chen J."/>
            <person name="Kohler A."/>
            <person name="Krizsan K."/>
            <person name="Balestrini R."/>
            <person name="Da Silva C."/>
            <person name="Montanini B."/>
            <person name="Hainaut M."/>
            <person name="Levati E."/>
            <person name="Barry K.W."/>
            <person name="Belfiori B."/>
            <person name="Cichocki N."/>
            <person name="Clum A."/>
            <person name="Dockter R.B."/>
            <person name="Fauchery L."/>
            <person name="Guy J."/>
            <person name="Iotti M."/>
            <person name="Le Tacon F."/>
            <person name="Lindquist E.A."/>
            <person name="Lipzen A."/>
            <person name="Malagnac F."/>
            <person name="Mello A."/>
            <person name="Molinier V."/>
            <person name="Miyauchi S."/>
            <person name="Poulain J."/>
            <person name="Riccioni C."/>
            <person name="Rubini A."/>
            <person name="Sitrit Y."/>
            <person name="Splivallo R."/>
            <person name="Traeger S."/>
            <person name="Wang M."/>
            <person name="Zifcakova L."/>
            <person name="Wipf D."/>
            <person name="Zambonelli A."/>
            <person name="Paolocci F."/>
            <person name="Nowrousian M."/>
            <person name="Ottonello S."/>
            <person name="Baldrian P."/>
            <person name="Spatafora J.W."/>
            <person name="Henrissat B."/>
            <person name="Nagy L.G."/>
            <person name="Aury J.M."/>
            <person name="Wincker P."/>
            <person name="Grigoriev I.V."/>
            <person name="Bonfante P."/>
            <person name="Martin F.M."/>
        </authorList>
    </citation>
    <scope>NUCLEOTIDE SEQUENCE [LARGE SCALE GENOMIC DNA]</scope>
    <source>
        <strain evidence="3 4">RN42</strain>
    </source>
</reference>
<sequence>MKLTVASLFALVPLLALATPTPPSTKCPYRHPQHITAKYDDLEFSDNYSTPIPDGYNGLSYENFYTNDYDGFIKPASYNNTMISYDYRIPRLITVPEGVSKSYTFTPKSVYVGCSSGYPQADCFITLVGTKLVKKGRKWEEVTVKKNVVYPALDNKKEFLMLKVDFPRGKEWRGLKKLEFADVGFEGRDDYRPGFIADNFEYALEC</sequence>
<feature type="domain" description="DUF7371" evidence="2">
    <location>
        <begin position="30"/>
        <end position="181"/>
    </location>
</feature>
<dbReference type="Proteomes" id="UP000275078">
    <property type="component" value="Unassembled WGS sequence"/>
</dbReference>
<dbReference type="Pfam" id="PF24086">
    <property type="entry name" value="DUF7371"/>
    <property type="match status" value="1"/>
</dbReference>
<evidence type="ECO:0000313" key="4">
    <source>
        <dbReference type="Proteomes" id="UP000275078"/>
    </source>
</evidence>